<dbReference type="AlphaFoldDB" id="A0A239M7N7"/>
<dbReference type="EMBL" id="FZOD01000038">
    <property type="protein sequence ID" value="SNT37859.1"/>
    <property type="molecule type" value="Genomic_DNA"/>
</dbReference>
<dbReference type="InterPro" id="IPR052936">
    <property type="entry name" value="Jasmonate_Hydroxylase-like"/>
</dbReference>
<evidence type="ECO:0000313" key="1">
    <source>
        <dbReference type="EMBL" id="SNT37859.1"/>
    </source>
</evidence>
<reference evidence="1 2" key="1">
    <citation type="submission" date="2017-06" db="EMBL/GenBank/DDBJ databases">
        <authorList>
            <person name="Kim H.J."/>
            <person name="Triplett B.A."/>
        </authorList>
    </citation>
    <scope>NUCLEOTIDE SEQUENCE [LARGE SCALE GENOMIC DNA]</scope>
    <source>
        <strain evidence="1 2">CGMCC 4.2132</strain>
    </source>
</reference>
<dbReference type="RefSeq" id="WP_089210762.1">
    <property type="nucleotide sequence ID" value="NZ_FZOD01000038.1"/>
</dbReference>
<protein>
    <submittedName>
        <fullName evidence="1">Heme-degrading monooxygenase HmoA</fullName>
    </submittedName>
</protein>
<dbReference type="Proteomes" id="UP000198282">
    <property type="component" value="Unassembled WGS sequence"/>
</dbReference>
<evidence type="ECO:0000313" key="2">
    <source>
        <dbReference type="Proteomes" id="UP000198282"/>
    </source>
</evidence>
<dbReference type="OrthoDB" id="9797060at2"/>
<dbReference type="InterPro" id="IPR011008">
    <property type="entry name" value="Dimeric_a/b-barrel"/>
</dbReference>
<dbReference type="Gene3D" id="3.30.70.100">
    <property type="match status" value="1"/>
</dbReference>
<dbReference type="PANTHER" id="PTHR37811:SF2">
    <property type="entry name" value="ABM DOMAIN-CONTAINING PROTEIN"/>
    <property type="match status" value="1"/>
</dbReference>
<gene>
    <name evidence="1" type="ORF">SAMN05216276_103811</name>
</gene>
<dbReference type="SUPFAM" id="SSF54909">
    <property type="entry name" value="Dimeric alpha+beta barrel"/>
    <property type="match status" value="1"/>
</dbReference>
<keyword evidence="2" id="KW-1185">Reference proteome</keyword>
<dbReference type="PANTHER" id="PTHR37811">
    <property type="entry name" value="BLL5343 PROTEIN"/>
    <property type="match status" value="1"/>
</dbReference>
<name>A0A239M7N7_9ACTN</name>
<keyword evidence="1" id="KW-0503">Monooxygenase</keyword>
<accession>A0A239M7N7</accession>
<keyword evidence="1" id="KW-0560">Oxidoreductase</keyword>
<sequence length="118" mass="13290">MAAPYVSRPTPPYYAVIITTEPSGVDPHGYAEMSRRMTELGVAQPGYLGRESLTADDGSDLTVLYYADAESITAWKGDLEHLEAQRLGRERWYARYRVEVARVERTYAFDRDLSGHAS</sequence>
<dbReference type="GO" id="GO:0004497">
    <property type="term" value="F:monooxygenase activity"/>
    <property type="evidence" value="ECO:0007669"/>
    <property type="project" value="UniProtKB-KW"/>
</dbReference>
<proteinExistence type="predicted"/>
<organism evidence="1 2">
    <name type="scientific">Streptosporangium subroseum</name>
    <dbReference type="NCBI Taxonomy" id="106412"/>
    <lineage>
        <taxon>Bacteria</taxon>
        <taxon>Bacillati</taxon>
        <taxon>Actinomycetota</taxon>
        <taxon>Actinomycetes</taxon>
        <taxon>Streptosporangiales</taxon>
        <taxon>Streptosporangiaceae</taxon>
        <taxon>Streptosporangium</taxon>
    </lineage>
</organism>